<keyword evidence="2" id="KW-1185">Reference proteome</keyword>
<reference evidence="1 2" key="1">
    <citation type="submission" date="2022-08" db="EMBL/GenBank/DDBJ databases">
        <title>Bacterial and archaeal communities from various locations to study Microbial Dark Matter (Phase II).</title>
        <authorList>
            <person name="Stepanauskas R."/>
        </authorList>
    </citation>
    <scope>NUCLEOTIDE SEQUENCE [LARGE SCALE GENOMIC DNA]</scope>
    <source>
        <strain evidence="1 2">PD1</strain>
    </source>
</reference>
<proteinExistence type="predicted"/>
<dbReference type="EMBL" id="JANUCP010000005">
    <property type="protein sequence ID" value="MCS3920248.1"/>
    <property type="molecule type" value="Genomic_DNA"/>
</dbReference>
<comment type="caution">
    <text evidence="1">The sequence shown here is derived from an EMBL/GenBank/DDBJ whole genome shotgun (WGS) entry which is preliminary data.</text>
</comment>
<name>A0ABT2ETN4_9BACT</name>
<evidence type="ECO:0000313" key="1">
    <source>
        <dbReference type="EMBL" id="MCS3920248.1"/>
    </source>
</evidence>
<keyword evidence="1" id="KW-0238">DNA-binding</keyword>
<gene>
    <name evidence="1" type="ORF">M2350_002677</name>
</gene>
<accession>A0ABT2ETN4</accession>
<organism evidence="1 2">
    <name type="scientific">Candidatus Fervidibacter sacchari</name>
    <dbReference type="NCBI Taxonomy" id="1448929"/>
    <lineage>
        <taxon>Bacteria</taxon>
        <taxon>Candidatus Fervidibacterota</taxon>
        <taxon>Candidatus Fervidibacter</taxon>
    </lineage>
</organism>
<dbReference type="GO" id="GO:0003677">
    <property type="term" value="F:DNA binding"/>
    <property type="evidence" value="ECO:0007669"/>
    <property type="project" value="UniProtKB-KW"/>
</dbReference>
<sequence>MTMLKRWLFAVMTLGVLVGVSVAQTLSRDEAIERIQPLIAEIAALRAVNAMQLSQEQAKELLSIAKRVQAIWSEYRERMKEVLREQVEALSAFKSENLLNVGFTPETERRTAIASKKGKDLNKWLADSIAPLAEEAAKVLTEEQCSIAAQMHSANLGVVLRTRLSPSPLSRKQSDRVFDPVVKIREELAAIHRAEYGEITPLGRFLLNPALVSVLERKLGLPPSPIQPLVDSEFVELERTVKTLRTDINTLNLINGLHLTPEQLKRLHEIATVANGYMAEKTSTVDPEAFNELVSTLQRMKQLLLNGREIPVTMFVRAGRLARESGLLAKPNSQPVGLRELAQQVLSILTEEQKQVLADYKPCLIPPKDLKDPVRVGQAPSNTGYIRALERIRQIPPAIYARRKAQIVEGLAKQIEANGGAYPPEERDEFIRRLRDLIDRARALSDADFAIQAEKLADELRMLYRKEALEKRLKELTADRENEVLLGKVIANLLHPRLPVILTERQLAQANLKPGEGEGLKSLTVYNTGGICPKPQ</sequence>
<dbReference type="Proteomes" id="UP001204798">
    <property type="component" value="Unassembled WGS sequence"/>
</dbReference>
<dbReference type="RefSeq" id="WP_259098767.1">
    <property type="nucleotide sequence ID" value="NZ_CP130454.1"/>
</dbReference>
<protein>
    <submittedName>
        <fullName evidence="1">DNA-binding protein (UPF0251 family)</fullName>
    </submittedName>
</protein>
<evidence type="ECO:0000313" key="2">
    <source>
        <dbReference type="Proteomes" id="UP001204798"/>
    </source>
</evidence>